<evidence type="ECO:0000256" key="4">
    <source>
        <dbReference type="ARBA" id="ARBA00022871"/>
    </source>
</evidence>
<dbReference type="InterPro" id="IPR041966">
    <property type="entry name" value="LOTUS-like"/>
</dbReference>
<reference evidence="9" key="2">
    <citation type="submission" date="2025-08" db="UniProtKB">
        <authorList>
            <consortium name="RefSeq"/>
        </authorList>
    </citation>
    <scope>IDENTIFICATION</scope>
</reference>
<dbReference type="Gene3D" id="3.30.420.610">
    <property type="entry name" value="LOTUS domain-like"/>
    <property type="match status" value="2"/>
</dbReference>
<dbReference type="SUPFAM" id="SSF63748">
    <property type="entry name" value="Tudor/PWWP/MBT"/>
    <property type="match status" value="1"/>
</dbReference>
<keyword evidence="2" id="KW-0963">Cytoplasm</keyword>
<evidence type="ECO:0000259" key="6">
    <source>
        <dbReference type="PROSITE" id="PS50304"/>
    </source>
</evidence>
<feature type="coiled-coil region" evidence="5">
    <location>
        <begin position="671"/>
        <end position="727"/>
    </location>
</feature>
<keyword evidence="5" id="KW-0175">Coiled coil</keyword>
<evidence type="ECO:0000256" key="2">
    <source>
        <dbReference type="ARBA" id="ARBA00022490"/>
    </source>
</evidence>
<reference evidence="8" key="1">
    <citation type="submission" date="2025-05" db="UniProtKB">
        <authorList>
            <consortium name="RefSeq"/>
        </authorList>
    </citation>
    <scope>NUCLEOTIDE SEQUENCE [LARGE SCALE GENOMIC DNA]</scope>
</reference>
<evidence type="ECO:0000256" key="5">
    <source>
        <dbReference type="SAM" id="Coils"/>
    </source>
</evidence>
<keyword evidence="4" id="KW-0221">Differentiation</keyword>
<comment type="subcellular location">
    <subcellularLocation>
        <location evidence="1">Cytoplasm</location>
    </subcellularLocation>
</comment>
<dbReference type="Gene3D" id="2.30.30.140">
    <property type="match status" value="1"/>
</dbReference>
<dbReference type="PROSITE" id="PS51644">
    <property type="entry name" value="HTH_OST"/>
    <property type="match status" value="2"/>
</dbReference>
<dbReference type="RefSeq" id="XP_065646885.1">
    <property type="nucleotide sequence ID" value="XM_065790813.1"/>
</dbReference>
<feature type="domain" description="HTH OST-type" evidence="7">
    <location>
        <begin position="219"/>
        <end position="293"/>
    </location>
</feature>
<dbReference type="Pfam" id="PF12872">
    <property type="entry name" value="OST-HTH"/>
    <property type="match status" value="2"/>
</dbReference>
<evidence type="ECO:0000313" key="9">
    <source>
        <dbReference type="RefSeq" id="XP_065646885.1"/>
    </source>
</evidence>
<dbReference type="PANTHER" id="PTHR22948:SF29">
    <property type="entry name" value="FI02030P-RELATED"/>
    <property type="match status" value="1"/>
</dbReference>
<keyword evidence="4" id="KW-0744">Spermatogenesis</keyword>
<sequence>MKENLEEVKKIVRSLLLSAKQGLTINQLCSDYTDLEHKTLPYKEFGYNSAISFMKSMPDVVRPVFLSHGDMVLQGVADESTAHIKELVRRQKSTGRNSNIVAVKQVRATKNIIPSFIRVKISEVVRCFPKGCSSSVFDLTCQKKFGKKIEPSYLGLPTLKAVLDLCPDIVSTRVCLSELFIYPASNKSEQKPPSLKPPSQDTFKQIKINFETPKVKSGIPEDIKKEVYVVLSKHSTGIWSNQFQIKFKEVHKKEFDYQKFGFSSIIEFMSKLPDLVLVHRPVVTGDWILMPIHIDMNKNLSMPNDVVSPNLHYSNYNPGAIGDLVEVYISHIIDPSSFWFQCVPLIDQLSSLMNDMNAFYEDEIASKDYDFTLSYLKADTVCCAQYEDGEWYRAIIKNVLSPSEVQVFYVDYGNEMVLDILYLRLMKKDFMTLPVVANLGFLDGVAPYDLKKWSKEAIKRFFELTSDKYLYGKIMSKEKSISLELVDTNNTDDVYIAEVLLENNLATDNEIPKVSESMKSSTNDACSRNKHLEPKVAEKTTTVVNDFVKNFQIDEDMLFAVIHYKDQAWLTSLDISKLFWDGGDILRQMLSQKKLSFENDIISESENENLFSVLKKMNNSGVGFLFRSHFTVYKVSSLLQICGIFKCRKAHYLVAINSLVKEVEKEEFWQRKLNENELKEEEAKLKLMELKFKRKRLHYGMMTNTASEKTLDDLRLLENDIKELELNLKKT</sequence>
<keyword evidence="8" id="KW-1185">Reference proteome</keyword>
<dbReference type="CDD" id="cd09972">
    <property type="entry name" value="LOTUS_TDRD_OSKAR"/>
    <property type="match status" value="1"/>
</dbReference>
<dbReference type="Pfam" id="PF00567">
    <property type="entry name" value="TUDOR"/>
    <property type="match status" value="1"/>
</dbReference>
<name>A0ABM4BD65_HYDVU</name>
<protein>
    <submittedName>
        <fullName evidence="9">Tudor domain-containing protein 5 isoform X2</fullName>
    </submittedName>
</protein>
<dbReference type="InterPro" id="IPR050621">
    <property type="entry name" value="Tudor_domain_containing"/>
</dbReference>
<accession>A0ABM4BD65</accession>
<dbReference type="Proteomes" id="UP001652625">
    <property type="component" value="Chromosome 02"/>
</dbReference>
<feature type="domain" description="Tudor" evidence="6">
    <location>
        <begin position="375"/>
        <end position="433"/>
    </location>
</feature>
<dbReference type="GeneID" id="100204243"/>
<dbReference type="InterPro" id="IPR025605">
    <property type="entry name" value="OST-HTH/LOTUS_dom"/>
</dbReference>
<evidence type="ECO:0000259" key="7">
    <source>
        <dbReference type="PROSITE" id="PS51644"/>
    </source>
</evidence>
<dbReference type="InterPro" id="IPR002999">
    <property type="entry name" value="Tudor"/>
</dbReference>
<dbReference type="SMART" id="SM00333">
    <property type="entry name" value="TUDOR"/>
    <property type="match status" value="1"/>
</dbReference>
<evidence type="ECO:0000256" key="3">
    <source>
        <dbReference type="ARBA" id="ARBA00022737"/>
    </source>
</evidence>
<gene>
    <name evidence="9" type="primary">LOC100204243</name>
</gene>
<feature type="domain" description="HTH OST-type" evidence="7">
    <location>
        <begin position="4"/>
        <end position="77"/>
    </location>
</feature>
<dbReference type="Gene3D" id="2.40.50.90">
    <property type="match status" value="1"/>
</dbReference>
<dbReference type="PROSITE" id="PS50304">
    <property type="entry name" value="TUDOR"/>
    <property type="match status" value="1"/>
</dbReference>
<organism evidence="8 9">
    <name type="scientific">Hydra vulgaris</name>
    <name type="common">Hydra</name>
    <name type="synonym">Hydra attenuata</name>
    <dbReference type="NCBI Taxonomy" id="6087"/>
    <lineage>
        <taxon>Eukaryota</taxon>
        <taxon>Metazoa</taxon>
        <taxon>Cnidaria</taxon>
        <taxon>Hydrozoa</taxon>
        <taxon>Hydroidolina</taxon>
        <taxon>Anthoathecata</taxon>
        <taxon>Aplanulata</taxon>
        <taxon>Hydridae</taxon>
        <taxon>Hydra</taxon>
    </lineage>
</organism>
<evidence type="ECO:0000256" key="1">
    <source>
        <dbReference type="ARBA" id="ARBA00004496"/>
    </source>
</evidence>
<proteinExistence type="predicted"/>
<dbReference type="PANTHER" id="PTHR22948">
    <property type="entry name" value="TUDOR DOMAIN CONTAINING PROTEIN"/>
    <property type="match status" value="1"/>
</dbReference>
<evidence type="ECO:0000313" key="8">
    <source>
        <dbReference type="Proteomes" id="UP001652625"/>
    </source>
</evidence>
<dbReference type="InterPro" id="IPR035437">
    <property type="entry name" value="SNase_OB-fold_sf"/>
</dbReference>
<keyword evidence="3" id="KW-0677">Repeat</keyword>